<dbReference type="Proteomes" id="UP000031443">
    <property type="component" value="Unassembled WGS sequence"/>
</dbReference>
<dbReference type="PANTHER" id="PTHR46888:SF15">
    <property type="entry name" value="ZINC FINGER AND SCAN DOMAIN-CONTAINING PROTEIN 12-LIKE"/>
    <property type="match status" value="1"/>
</dbReference>
<organism evidence="2 3">
    <name type="scientific">Chelonia mydas</name>
    <name type="common">Green sea-turtle</name>
    <name type="synonym">Chelonia agassizi</name>
    <dbReference type="NCBI Taxonomy" id="8469"/>
    <lineage>
        <taxon>Eukaryota</taxon>
        <taxon>Metazoa</taxon>
        <taxon>Chordata</taxon>
        <taxon>Craniata</taxon>
        <taxon>Vertebrata</taxon>
        <taxon>Euteleostomi</taxon>
        <taxon>Archelosauria</taxon>
        <taxon>Testudinata</taxon>
        <taxon>Testudines</taxon>
        <taxon>Cryptodira</taxon>
        <taxon>Durocryptodira</taxon>
        <taxon>Americhelydia</taxon>
        <taxon>Chelonioidea</taxon>
        <taxon>Cheloniidae</taxon>
        <taxon>Chelonia</taxon>
    </lineage>
</organism>
<dbReference type="Pfam" id="PF02023">
    <property type="entry name" value="SCAN"/>
    <property type="match status" value="1"/>
</dbReference>
<reference evidence="3" key="1">
    <citation type="journal article" date="2013" name="Nat. Genet.">
        <title>The draft genomes of soft-shell turtle and green sea turtle yield insights into the development and evolution of the turtle-specific body plan.</title>
        <authorList>
            <person name="Wang Z."/>
            <person name="Pascual-Anaya J."/>
            <person name="Zadissa A."/>
            <person name="Li W."/>
            <person name="Niimura Y."/>
            <person name="Huang Z."/>
            <person name="Li C."/>
            <person name="White S."/>
            <person name="Xiong Z."/>
            <person name="Fang D."/>
            <person name="Wang B."/>
            <person name="Ming Y."/>
            <person name="Chen Y."/>
            <person name="Zheng Y."/>
            <person name="Kuraku S."/>
            <person name="Pignatelli M."/>
            <person name="Herrero J."/>
            <person name="Beal K."/>
            <person name="Nozawa M."/>
            <person name="Li Q."/>
            <person name="Wang J."/>
            <person name="Zhang H."/>
            <person name="Yu L."/>
            <person name="Shigenobu S."/>
            <person name="Wang J."/>
            <person name="Liu J."/>
            <person name="Flicek P."/>
            <person name="Searle S."/>
            <person name="Wang J."/>
            <person name="Kuratani S."/>
            <person name="Yin Y."/>
            <person name="Aken B."/>
            <person name="Zhang G."/>
            <person name="Irie N."/>
        </authorList>
    </citation>
    <scope>NUCLEOTIDE SEQUENCE [LARGE SCALE GENOMIC DNA]</scope>
</reference>
<accession>M7C2I1</accession>
<dbReference type="AlphaFoldDB" id="M7C2I1"/>
<feature type="non-terminal residue" evidence="2">
    <location>
        <position position="1"/>
    </location>
</feature>
<dbReference type="PROSITE" id="PS50804">
    <property type="entry name" value="SCAN_BOX"/>
    <property type="match status" value="1"/>
</dbReference>
<name>M7C2I1_CHEMY</name>
<dbReference type="STRING" id="8469.M7C2I1"/>
<dbReference type="InterPro" id="IPR038269">
    <property type="entry name" value="SCAN_sf"/>
</dbReference>
<protein>
    <submittedName>
        <fullName evidence="2">SCAN domain-containing protein 3</fullName>
    </submittedName>
</protein>
<dbReference type="Gene3D" id="1.10.4020.10">
    <property type="entry name" value="DNA breaking-rejoining enzymes"/>
    <property type="match status" value="1"/>
</dbReference>
<dbReference type="PANTHER" id="PTHR46888">
    <property type="entry name" value="ZINC KNUCKLE DOMAINCONTAINING PROTEIN-RELATED"/>
    <property type="match status" value="1"/>
</dbReference>
<feature type="domain" description="SCAN box" evidence="1">
    <location>
        <begin position="50"/>
        <end position="125"/>
    </location>
</feature>
<gene>
    <name evidence="2" type="ORF">UY3_00389</name>
</gene>
<evidence type="ECO:0000313" key="3">
    <source>
        <dbReference type="Proteomes" id="UP000031443"/>
    </source>
</evidence>
<dbReference type="EMBL" id="KB475300">
    <property type="protein sequence ID" value="EMP42360.1"/>
    <property type="molecule type" value="Genomic_DNA"/>
</dbReference>
<sequence length="135" mass="15669">DQWAGILAPFLCGEPQKAYFYMITETAMDYPQLKAEILARSSVTSAIRAQGFHEWKYQDSKLPRSQLFDLIHLARKWLCPETHGPEKILEILMLDRYMRGLPPDIRGWVHQNDPSSYDELVALVERHLAAQELSR</sequence>
<keyword evidence="3" id="KW-1185">Reference proteome</keyword>
<dbReference type="SMART" id="SM00431">
    <property type="entry name" value="SCAN"/>
    <property type="match status" value="1"/>
</dbReference>
<evidence type="ECO:0000313" key="2">
    <source>
        <dbReference type="EMBL" id="EMP42360.1"/>
    </source>
</evidence>
<feature type="non-terminal residue" evidence="2">
    <location>
        <position position="135"/>
    </location>
</feature>
<dbReference type="SUPFAM" id="SSF47353">
    <property type="entry name" value="Retrovirus capsid dimerization domain-like"/>
    <property type="match status" value="1"/>
</dbReference>
<proteinExistence type="predicted"/>
<evidence type="ECO:0000259" key="1">
    <source>
        <dbReference type="PROSITE" id="PS50804"/>
    </source>
</evidence>
<dbReference type="InterPro" id="IPR003309">
    <property type="entry name" value="SCAN_dom"/>
</dbReference>